<evidence type="ECO:0000256" key="2">
    <source>
        <dbReference type="SAM" id="Phobius"/>
    </source>
</evidence>
<sequence>MFTMDIGDRIRAHLRTELGPAYKDLAAAAERDNAARASDKALFYILLVSIIVTGGLVICRLWLHTRVRQETLRRLSPQDGGHGRGGKSGATVWKR</sequence>
<dbReference type="EMBL" id="LC738880">
    <property type="protein sequence ID" value="BDT63055.1"/>
    <property type="molecule type" value="Genomic_DNA"/>
</dbReference>
<organism evidence="3">
    <name type="scientific">Trachysalambria curvirostris nimavirus</name>
    <dbReference type="NCBI Taxonomy" id="2984282"/>
    <lineage>
        <taxon>Viruses</taxon>
        <taxon>Viruses incertae sedis</taxon>
        <taxon>Naldaviricetes</taxon>
        <taxon>Nimaviridae</taxon>
    </lineage>
</organism>
<feature type="region of interest" description="Disordered" evidence="1">
    <location>
        <begin position="74"/>
        <end position="95"/>
    </location>
</feature>
<reference evidence="3" key="1">
    <citation type="submission" date="2022-10" db="EMBL/GenBank/DDBJ databases">
        <title>Genome sequences of endogenous nimaviruses in decapod crustaceans.</title>
        <authorList>
            <person name="Kawato S."/>
            <person name="Nozaki R."/>
            <person name="Kondo H."/>
            <person name="Hirono I."/>
        </authorList>
    </citation>
    <scope>NUCLEOTIDE SEQUENCE</scope>
    <source>
        <strain evidence="3">Ube2021</strain>
    </source>
</reference>
<name>A0A9C7F8D9_9VIRU</name>
<feature type="transmembrane region" description="Helical" evidence="2">
    <location>
        <begin position="41"/>
        <end position="63"/>
    </location>
</feature>
<evidence type="ECO:0000313" key="3">
    <source>
        <dbReference type="EMBL" id="BDT63055.1"/>
    </source>
</evidence>
<keyword evidence="2" id="KW-0472">Membrane</keyword>
<protein>
    <submittedName>
        <fullName evidence="3">Wsv293a-like protein</fullName>
    </submittedName>
</protein>
<keyword evidence="2" id="KW-0812">Transmembrane</keyword>
<accession>A0A9C7F8D9</accession>
<evidence type="ECO:0000256" key="1">
    <source>
        <dbReference type="SAM" id="MobiDB-lite"/>
    </source>
</evidence>
<keyword evidence="2" id="KW-1133">Transmembrane helix</keyword>
<proteinExistence type="predicted"/>